<dbReference type="Proteomes" id="UP000093000">
    <property type="component" value="Unassembled WGS sequence"/>
</dbReference>
<dbReference type="InterPro" id="IPR027640">
    <property type="entry name" value="Kinesin-like_fam"/>
</dbReference>
<dbReference type="PANTHER" id="PTHR47968:SF75">
    <property type="entry name" value="CENTROMERE-ASSOCIATED PROTEIN E"/>
    <property type="match status" value="1"/>
</dbReference>
<keyword evidence="4 5" id="KW-0505">Motor protein</keyword>
<evidence type="ECO:0000259" key="9">
    <source>
        <dbReference type="PROSITE" id="PS50067"/>
    </source>
</evidence>
<dbReference type="InterPro" id="IPR019821">
    <property type="entry name" value="Kinesin_motor_CS"/>
</dbReference>
<sequence length="569" mass="64853">MITTSSTSARRRTMSHTKEENVQVTVRCRPPARNEQANCWDIEPTKISLKEEVRYRTPQEFMFDHVLYGSDNALMYDTTVRNLINQVMEGYNGTVFAYGQTASGKTFNQFSPKMVFDNLFSPLPYFIDRWVTNQNQAITREFLLRVSYLEIYNETIKDLLNPSNDNLKIHQDKVRGVFVSPLTEEVVTTPDDVLRIIERGEANRHISSTDFNLHSSRSHTMFQMIIESRERSSTSTQLSNYKRTLTSSGFGGMSKSKELVKISQLNLIDLAGSEKAASNEDRRKEGSYINKSLLTLGTVISKLTESSNGKFPTHIPFRDSKLTRILQTALTGQAKVAVICAISPSISSIEESINTLKFASRVKRITIHAKNDAVMDDKALLQKYQSEIIELKSKLQSTADILEQEKQKTESAIMAERMDHEQQMQRMQAIRNVMKERIDHLTRLILTSSSVVMTDVTADMLTSDDTMGISLPPSPPMSEQNSTLLQHSHSQNDKAVIQELRRQIGKMEQESREKDHRILALEEQLRHATATVSKLETKLSIQRAELEINELLAKEQYNQRPSFGFEEIK</sequence>
<dbReference type="GO" id="GO:0000278">
    <property type="term" value="P:mitotic cell cycle"/>
    <property type="evidence" value="ECO:0007669"/>
    <property type="project" value="TreeGrafter"/>
</dbReference>
<evidence type="ECO:0000256" key="7">
    <source>
        <dbReference type="SAM" id="Coils"/>
    </source>
</evidence>
<dbReference type="GO" id="GO:0008017">
    <property type="term" value="F:microtubule binding"/>
    <property type="evidence" value="ECO:0007669"/>
    <property type="project" value="InterPro"/>
</dbReference>
<dbReference type="GO" id="GO:0003777">
    <property type="term" value="F:microtubule motor activity"/>
    <property type="evidence" value="ECO:0007669"/>
    <property type="project" value="InterPro"/>
</dbReference>
<evidence type="ECO:0000256" key="6">
    <source>
        <dbReference type="RuleBase" id="RU000394"/>
    </source>
</evidence>
<keyword evidence="11" id="KW-1185">Reference proteome</keyword>
<feature type="domain" description="Kinesin motor" evidence="9">
    <location>
        <begin position="21"/>
        <end position="365"/>
    </location>
</feature>
<organism evidence="10 11">
    <name type="scientific">Choanephora cucurbitarum</name>
    <dbReference type="NCBI Taxonomy" id="101091"/>
    <lineage>
        <taxon>Eukaryota</taxon>
        <taxon>Fungi</taxon>
        <taxon>Fungi incertae sedis</taxon>
        <taxon>Mucoromycota</taxon>
        <taxon>Mucoromycotina</taxon>
        <taxon>Mucoromycetes</taxon>
        <taxon>Mucorales</taxon>
        <taxon>Mucorineae</taxon>
        <taxon>Choanephoraceae</taxon>
        <taxon>Choanephoroideae</taxon>
        <taxon>Choanephora</taxon>
    </lineage>
</organism>
<feature type="binding site" evidence="5">
    <location>
        <begin position="99"/>
        <end position="106"/>
    </location>
    <ligand>
        <name>ATP</name>
        <dbReference type="ChEBI" id="CHEBI:30616"/>
    </ligand>
</feature>
<dbReference type="SMART" id="SM00129">
    <property type="entry name" value="KISc"/>
    <property type="match status" value="1"/>
</dbReference>
<dbReference type="STRING" id="101091.A0A1C7NHN8"/>
<protein>
    <recommendedName>
        <fullName evidence="6">Kinesin-like protein</fullName>
    </recommendedName>
</protein>
<evidence type="ECO:0000256" key="1">
    <source>
        <dbReference type="ARBA" id="ARBA00022741"/>
    </source>
</evidence>
<dbReference type="EMBL" id="LUGH01000139">
    <property type="protein sequence ID" value="OBZ88652.1"/>
    <property type="molecule type" value="Genomic_DNA"/>
</dbReference>
<keyword evidence="3 7" id="KW-0175">Coiled coil</keyword>
<dbReference type="GO" id="GO:0005874">
    <property type="term" value="C:microtubule"/>
    <property type="evidence" value="ECO:0007669"/>
    <property type="project" value="UniProtKB-KW"/>
</dbReference>
<dbReference type="OrthoDB" id="3176171at2759"/>
<reference evidence="10 11" key="1">
    <citation type="submission" date="2016-03" db="EMBL/GenBank/DDBJ databases">
        <title>Choanephora cucurbitarum.</title>
        <authorList>
            <person name="Min B."/>
            <person name="Park H."/>
            <person name="Park J.-H."/>
            <person name="Shin H.-D."/>
            <person name="Choi I.-G."/>
        </authorList>
    </citation>
    <scope>NUCLEOTIDE SEQUENCE [LARGE SCALE GENOMIC DNA]</scope>
    <source>
        <strain evidence="10 11">KUS-F28377</strain>
    </source>
</reference>
<name>A0A1C7NHN8_9FUNG</name>
<dbReference type="PRINTS" id="PR00380">
    <property type="entry name" value="KINESINHEAVY"/>
</dbReference>
<evidence type="ECO:0000256" key="8">
    <source>
        <dbReference type="SAM" id="MobiDB-lite"/>
    </source>
</evidence>
<keyword evidence="1 5" id="KW-0547">Nucleotide-binding</keyword>
<evidence type="ECO:0000313" key="10">
    <source>
        <dbReference type="EMBL" id="OBZ88652.1"/>
    </source>
</evidence>
<evidence type="ECO:0000256" key="5">
    <source>
        <dbReference type="PROSITE-ProRule" id="PRU00283"/>
    </source>
</evidence>
<evidence type="ECO:0000256" key="3">
    <source>
        <dbReference type="ARBA" id="ARBA00023054"/>
    </source>
</evidence>
<dbReference type="SUPFAM" id="SSF52540">
    <property type="entry name" value="P-loop containing nucleoside triphosphate hydrolases"/>
    <property type="match status" value="1"/>
</dbReference>
<keyword evidence="2 5" id="KW-0067">ATP-binding</keyword>
<dbReference type="PROSITE" id="PS00411">
    <property type="entry name" value="KINESIN_MOTOR_1"/>
    <property type="match status" value="1"/>
</dbReference>
<evidence type="ECO:0000256" key="4">
    <source>
        <dbReference type="ARBA" id="ARBA00023175"/>
    </source>
</evidence>
<dbReference type="InterPro" id="IPR001752">
    <property type="entry name" value="Kinesin_motor_dom"/>
</dbReference>
<dbReference type="InterPro" id="IPR036961">
    <property type="entry name" value="Kinesin_motor_dom_sf"/>
</dbReference>
<comment type="caution">
    <text evidence="10">The sequence shown here is derived from an EMBL/GenBank/DDBJ whole genome shotgun (WGS) entry which is preliminary data.</text>
</comment>
<dbReference type="InParanoid" id="A0A1C7NHN8"/>
<keyword evidence="6" id="KW-0493">Microtubule</keyword>
<dbReference type="Gene3D" id="3.40.850.10">
    <property type="entry name" value="Kinesin motor domain"/>
    <property type="match status" value="1"/>
</dbReference>
<dbReference type="GO" id="GO:0007018">
    <property type="term" value="P:microtubule-based movement"/>
    <property type="evidence" value="ECO:0007669"/>
    <property type="project" value="InterPro"/>
</dbReference>
<dbReference type="GO" id="GO:0005524">
    <property type="term" value="F:ATP binding"/>
    <property type="evidence" value="ECO:0007669"/>
    <property type="project" value="UniProtKB-UniRule"/>
</dbReference>
<accession>A0A1C7NHN8</accession>
<dbReference type="InterPro" id="IPR027417">
    <property type="entry name" value="P-loop_NTPase"/>
</dbReference>
<gene>
    <name evidence="10" type="primary">kif11_1</name>
    <name evidence="10" type="ORF">A0J61_03305</name>
</gene>
<feature type="coiled-coil region" evidence="7">
    <location>
        <begin position="490"/>
        <end position="554"/>
    </location>
</feature>
<proteinExistence type="inferred from homology"/>
<evidence type="ECO:0000256" key="2">
    <source>
        <dbReference type="ARBA" id="ARBA00022840"/>
    </source>
</evidence>
<feature type="coiled-coil region" evidence="7">
    <location>
        <begin position="381"/>
        <end position="412"/>
    </location>
</feature>
<dbReference type="Pfam" id="PF00225">
    <property type="entry name" value="Kinesin"/>
    <property type="match status" value="1"/>
</dbReference>
<comment type="similarity">
    <text evidence="5 6">Belongs to the TRAFAC class myosin-kinesin ATPase superfamily. Kinesin family.</text>
</comment>
<dbReference type="AlphaFoldDB" id="A0A1C7NHN8"/>
<feature type="region of interest" description="Disordered" evidence="8">
    <location>
        <begin position="1"/>
        <end position="22"/>
    </location>
</feature>
<dbReference type="PANTHER" id="PTHR47968">
    <property type="entry name" value="CENTROMERE PROTEIN E"/>
    <property type="match status" value="1"/>
</dbReference>
<dbReference type="PROSITE" id="PS50067">
    <property type="entry name" value="KINESIN_MOTOR_2"/>
    <property type="match status" value="1"/>
</dbReference>
<evidence type="ECO:0000313" key="11">
    <source>
        <dbReference type="Proteomes" id="UP000093000"/>
    </source>
</evidence>